<dbReference type="GO" id="GO:0006351">
    <property type="term" value="P:DNA-templated transcription"/>
    <property type="evidence" value="ECO:0007669"/>
    <property type="project" value="InterPro"/>
</dbReference>
<feature type="region of interest" description="Disordered" evidence="5">
    <location>
        <begin position="933"/>
        <end position="1001"/>
    </location>
</feature>
<dbReference type="PANTHER" id="PTHR43275:SF2">
    <property type="entry name" value="DEHYDROGENASE, PUTATIVE (AFU_ORTHOLOGUE AFUA_1G04150)-RELATED"/>
    <property type="match status" value="1"/>
</dbReference>
<accession>A0A5N6H8T6</accession>
<feature type="region of interest" description="Disordered" evidence="5">
    <location>
        <begin position="419"/>
        <end position="454"/>
    </location>
</feature>
<dbReference type="InterPro" id="IPR024084">
    <property type="entry name" value="IsoPropMal-DH-like_dom"/>
</dbReference>
<keyword evidence="3" id="KW-0804">Transcription</keyword>
<proteinExistence type="inferred from homology"/>
<feature type="compositionally biased region" description="Polar residues" evidence="5">
    <location>
        <begin position="697"/>
        <end position="715"/>
    </location>
</feature>
<dbReference type="VEuPathDB" id="FungiDB:F9C07_2226338"/>
<dbReference type="VEuPathDB" id="FungiDB:AFLA_000746"/>
<protein>
    <submittedName>
        <fullName evidence="8">Fungal-specific transcription factor</fullName>
    </submittedName>
</protein>
<evidence type="ECO:0000256" key="1">
    <source>
        <dbReference type="ARBA" id="ARBA00007769"/>
    </source>
</evidence>
<evidence type="ECO:0000256" key="2">
    <source>
        <dbReference type="ARBA" id="ARBA00023015"/>
    </source>
</evidence>
<dbReference type="SMART" id="SM00906">
    <property type="entry name" value="Fungal_trans"/>
    <property type="match status" value="1"/>
</dbReference>
<dbReference type="Gene3D" id="3.40.718.10">
    <property type="entry name" value="Isopropylmalate Dehydrogenase"/>
    <property type="match status" value="1"/>
</dbReference>
<dbReference type="GO" id="GO:0003677">
    <property type="term" value="F:DNA binding"/>
    <property type="evidence" value="ECO:0007669"/>
    <property type="project" value="InterPro"/>
</dbReference>
<dbReference type="CDD" id="cd12148">
    <property type="entry name" value="fungal_TF_MHR"/>
    <property type="match status" value="1"/>
</dbReference>
<dbReference type="GO" id="GO:0016616">
    <property type="term" value="F:oxidoreductase activity, acting on the CH-OH group of donors, NAD or NADP as acceptor"/>
    <property type="evidence" value="ECO:0007669"/>
    <property type="project" value="InterPro"/>
</dbReference>
<dbReference type="SUPFAM" id="SSF53659">
    <property type="entry name" value="Isocitrate/Isopropylmalate dehydrogenase-like"/>
    <property type="match status" value="1"/>
</dbReference>
<reference evidence="8" key="1">
    <citation type="submission" date="2019-04" db="EMBL/GenBank/DDBJ databases">
        <title>Friends and foes A comparative genomics study of 23 Aspergillus species from section Flavi.</title>
        <authorList>
            <consortium name="DOE Joint Genome Institute"/>
            <person name="Kjaerbolling I."/>
            <person name="Vesth T."/>
            <person name="Frisvad J.C."/>
            <person name="Nybo J.L."/>
            <person name="Theobald S."/>
            <person name="Kildgaard S."/>
            <person name="Isbrandt T."/>
            <person name="Kuo A."/>
            <person name="Sato A."/>
            <person name="Lyhne E.K."/>
            <person name="Kogle M.E."/>
            <person name="Wiebenga A."/>
            <person name="Kun R.S."/>
            <person name="Lubbers R.J."/>
            <person name="Makela M.R."/>
            <person name="Barry K."/>
            <person name="Chovatia M."/>
            <person name="Clum A."/>
            <person name="Daum C."/>
            <person name="Haridas S."/>
            <person name="He G."/>
            <person name="LaButti K."/>
            <person name="Lipzen A."/>
            <person name="Mondo S."/>
            <person name="Riley R."/>
            <person name="Salamov A."/>
            <person name="Simmons B.A."/>
            <person name="Magnuson J.K."/>
            <person name="Henrissat B."/>
            <person name="Mortensen U.H."/>
            <person name="Larsen T.O."/>
            <person name="Devries R.P."/>
            <person name="Grigoriev I.V."/>
            <person name="Machida M."/>
            <person name="Baker S.E."/>
            <person name="Andersen M.R."/>
        </authorList>
    </citation>
    <scope>NUCLEOTIDE SEQUENCE [LARGE SCALE GENOMIC DNA]</scope>
    <source>
        <strain evidence="8">CBS 121.62</strain>
    </source>
</reference>
<dbReference type="GO" id="GO:0008270">
    <property type="term" value="F:zinc ion binding"/>
    <property type="evidence" value="ECO:0007669"/>
    <property type="project" value="InterPro"/>
</dbReference>
<dbReference type="GO" id="GO:0051287">
    <property type="term" value="F:NAD binding"/>
    <property type="evidence" value="ECO:0007669"/>
    <property type="project" value="InterPro"/>
</dbReference>
<dbReference type="InterPro" id="IPR011829">
    <property type="entry name" value="TTC_DH"/>
</dbReference>
<gene>
    <name evidence="8" type="ORF">BDV35DRAFT_377111</name>
</gene>
<feature type="domain" description="Xylanolytic transcriptional activator regulatory" evidence="6">
    <location>
        <begin position="600"/>
        <end position="674"/>
    </location>
</feature>
<dbReference type="EMBL" id="ML734562">
    <property type="protein sequence ID" value="KAB8250961.1"/>
    <property type="molecule type" value="Genomic_DNA"/>
</dbReference>
<dbReference type="InterPro" id="IPR007219">
    <property type="entry name" value="XnlR_reg_dom"/>
</dbReference>
<dbReference type="InterPro" id="IPR050501">
    <property type="entry name" value="ICDH/IPMDH"/>
</dbReference>
<organism evidence="8">
    <name type="scientific">Aspergillus flavus</name>
    <dbReference type="NCBI Taxonomy" id="5059"/>
    <lineage>
        <taxon>Eukaryota</taxon>
        <taxon>Fungi</taxon>
        <taxon>Dikarya</taxon>
        <taxon>Ascomycota</taxon>
        <taxon>Pezizomycotina</taxon>
        <taxon>Eurotiomycetes</taxon>
        <taxon>Eurotiomycetidae</taxon>
        <taxon>Eurotiales</taxon>
        <taxon>Aspergillaceae</taxon>
        <taxon>Aspergillus</taxon>
        <taxon>Aspergillus subgen. Circumdati</taxon>
    </lineage>
</organism>
<dbReference type="AlphaFoldDB" id="A0A5N6H8T6"/>
<evidence type="ECO:0000259" key="6">
    <source>
        <dbReference type="SMART" id="SM00906"/>
    </source>
</evidence>
<dbReference type="Pfam" id="PF04082">
    <property type="entry name" value="Fungal_trans"/>
    <property type="match status" value="1"/>
</dbReference>
<comment type="similarity">
    <text evidence="1">Belongs to the isocitrate and isopropylmalate dehydrogenases family.</text>
</comment>
<evidence type="ECO:0000256" key="3">
    <source>
        <dbReference type="ARBA" id="ARBA00023163"/>
    </source>
</evidence>
<feature type="compositionally biased region" description="Polar residues" evidence="5">
    <location>
        <begin position="968"/>
        <end position="982"/>
    </location>
</feature>
<sequence length="1084" mass="119634">MADEKPTYRIASIPGDGIGIEVVDAAIQVVEKLAKTLGTFNIDFTHIPWGTAYYKEHGRYVSEDCLDTLRKFDAGLFGAVGAPDVPDHISLWGLLLALRGPLQLYANVRPVRTFPGTKCPLNTATEGIDWMLVRENSEGEYSGQGGRSHVGQPWEAATEVAMFTRVGIERIMRFAFEVAQSRPRKLLTVVTKSNSMRNGMVLWDQVAAEVAKDFPDVTWDKMLVDAMTVRMVAKPQSIDTIVGTNLHMDILSDLAAALAGSIGVAPSSNLDPTRKNPSIFEPVHGSAFDITGKGVANPVATFWSAAEMLSWLGEKEAAKQLMDCVEKVCAAGILTPDLGGTSNTQGVVDAVKKEIEPSGKHNVLARMESTDLTSGPSEIGSLTAQSNEESQFVGSSSGVYFINTVRQAFSRNLDTLDASSGQEFPHPEDTLVGSDGSHYDKRSAPSSVKASPMPGGDQPFCQWEYDPAMAAILGQAPPLDIARELMMVYFKVWHPLFPFLHGPTFLQAMELLYSDHRKSHSIPPSPDHRNTCWTVIFQCVFNLASHLRPELRLPSESRIESSSNMQSLLSSLTFRNDLSSLQALLASQLYLVTKMSLRTASTVGGCMLRSMMHAGLHRCPFRYRELSSHDRQLRKRIFWCAYAIDRYLSQALGLPLGIQDSDIDVCAPGADEIHFPGSHRAHGLRMGLSTCNLNDRASSIPESSTDAIQLPAEQSASHESHQNTPSDSEPLQNKRAITFASYVESGTLTGRALELFHKSILVRSIRRSSVLFLITDVHKWWNSLSIDLQTLNPPVDQDTMADKPFNFGPFFTVLYQHLVLLINRPSLSLSPSTPEFCSGLQTCIGAAREILTALKAQIDAKQALFWPGFLSAAWMSGLVLAFACQLRQYVLSKGLREISKCLDFLHLMSPQWETAKNCHRALTLLSRNIQHSSTVPTLHRPSEPPLSRTRPEDDNDFDTRKKRRLNSHPVTRTSRLGSSSFEMTLDGTVHPSDNDEDTNDPGLGVQNMSYSNDIQVSNNPSELVQGGTRLLLSPDTIQSPEDRLFFSEGGSHSMMDFDLNMVDLLQGANFDNLFDMFGQQYPSF</sequence>
<dbReference type="VEuPathDB" id="FungiDB:F9C07_2264"/>
<evidence type="ECO:0000256" key="5">
    <source>
        <dbReference type="SAM" id="MobiDB-lite"/>
    </source>
</evidence>
<dbReference type="PANTHER" id="PTHR43275">
    <property type="entry name" value="D-MALATE DEHYDROGENASE [DECARBOXYLATING]"/>
    <property type="match status" value="1"/>
</dbReference>
<evidence type="ECO:0000313" key="8">
    <source>
        <dbReference type="EMBL" id="KAB8250961.1"/>
    </source>
</evidence>
<dbReference type="Pfam" id="PF00180">
    <property type="entry name" value="Iso_dh"/>
    <property type="match status" value="1"/>
</dbReference>
<dbReference type="NCBIfam" id="TIGR02089">
    <property type="entry name" value="TTC"/>
    <property type="match status" value="1"/>
</dbReference>
<keyword evidence="4" id="KW-0539">Nucleus</keyword>
<keyword evidence="2" id="KW-0805">Transcription regulation</keyword>
<feature type="region of interest" description="Disordered" evidence="5">
    <location>
        <begin position="697"/>
        <end position="730"/>
    </location>
</feature>
<dbReference type="VEuPathDB" id="FungiDB:AFLA_000747"/>
<dbReference type="Proteomes" id="UP000325434">
    <property type="component" value="Unassembled WGS sequence"/>
</dbReference>
<feature type="domain" description="Isopropylmalate dehydrogenase-like" evidence="7">
    <location>
        <begin position="9"/>
        <end position="351"/>
    </location>
</feature>
<evidence type="ECO:0000256" key="4">
    <source>
        <dbReference type="ARBA" id="ARBA00023242"/>
    </source>
</evidence>
<evidence type="ECO:0000259" key="7">
    <source>
        <dbReference type="SMART" id="SM01329"/>
    </source>
</evidence>
<dbReference type="SMART" id="SM01329">
    <property type="entry name" value="Iso_dh"/>
    <property type="match status" value="1"/>
</dbReference>
<name>A0A5N6H8T6_ASPFL</name>